<dbReference type="EMBL" id="FNVD01000022">
    <property type="protein sequence ID" value="SEG26916.1"/>
    <property type="molecule type" value="Genomic_DNA"/>
</dbReference>
<feature type="binding site" evidence="4">
    <location>
        <position position="69"/>
    </location>
    <ligand>
        <name>molybdate</name>
        <dbReference type="ChEBI" id="CHEBI:36264"/>
    </ligand>
</feature>
<dbReference type="OrthoDB" id="9785015at2"/>
<gene>
    <name evidence="6" type="ORF">SAMN05421751_12212</name>
</gene>
<dbReference type="InterPro" id="IPR005950">
    <property type="entry name" value="ModA"/>
</dbReference>
<reference evidence="6 7" key="1">
    <citation type="submission" date="2016-10" db="EMBL/GenBank/DDBJ databases">
        <authorList>
            <person name="de Groot N.N."/>
        </authorList>
    </citation>
    <scope>NUCLEOTIDE SEQUENCE [LARGE SCALE GENOMIC DNA]</scope>
    <source>
        <strain evidence="6 7">DSM 23413</strain>
    </source>
</reference>
<evidence type="ECO:0000256" key="1">
    <source>
        <dbReference type="ARBA" id="ARBA00009175"/>
    </source>
</evidence>
<name>A0A1H5YUG5_9RHOB</name>
<evidence type="ECO:0000313" key="6">
    <source>
        <dbReference type="EMBL" id="SEG26916.1"/>
    </source>
</evidence>
<evidence type="ECO:0000256" key="3">
    <source>
        <dbReference type="ARBA" id="ARBA00022729"/>
    </source>
</evidence>
<feature type="chain" id="PRO_5009290949" evidence="5">
    <location>
        <begin position="26"/>
        <end position="266"/>
    </location>
</feature>
<dbReference type="Pfam" id="PF13531">
    <property type="entry name" value="SBP_bac_11"/>
    <property type="match status" value="1"/>
</dbReference>
<proteinExistence type="inferred from homology"/>
<dbReference type="Proteomes" id="UP000236742">
    <property type="component" value="Unassembled WGS sequence"/>
</dbReference>
<accession>A0A1H5YUG5</accession>
<dbReference type="CDD" id="cd13539">
    <property type="entry name" value="PBP2_AvModA"/>
    <property type="match status" value="1"/>
</dbReference>
<comment type="similarity">
    <text evidence="1">Belongs to the bacterial solute-binding protein ModA family.</text>
</comment>
<dbReference type="SUPFAM" id="SSF53850">
    <property type="entry name" value="Periplasmic binding protein-like II"/>
    <property type="match status" value="1"/>
</dbReference>
<evidence type="ECO:0000256" key="5">
    <source>
        <dbReference type="SAM" id="SignalP"/>
    </source>
</evidence>
<dbReference type="InterPro" id="IPR044084">
    <property type="entry name" value="AvModA-like_subst-bd"/>
</dbReference>
<dbReference type="Gene3D" id="3.40.190.10">
    <property type="entry name" value="Periplasmic binding protein-like II"/>
    <property type="match status" value="2"/>
</dbReference>
<dbReference type="PANTHER" id="PTHR30632:SF14">
    <property type="entry name" value="TUNGSTATE_MOLYBDATE_CHROMATE-BINDING PROTEIN MODA"/>
    <property type="match status" value="1"/>
</dbReference>
<sequence>MPLTRRAFGLSALAFGLSATVSATAGRGATPEAPPVIAAASDLRFALEEIAAGFRAETGHGLRLTFGSTGNFARQIRAGAPYQLFMAADEDYVLALARDGFTRDRGVLYATGRVAIAVPRNGSGLSADGRLEDLRAALAEGRVRRFAIANPDHAPYGMRAREALQHAGLWAAIRPALILGENVSQAAQFAMSGSADGGIIAWSLALSPQLAAQGRFALIPADWHAPLRQRMALMPGAGAVARAFYDHLQQPAARAIMARYGFALPD</sequence>
<protein>
    <submittedName>
        <fullName evidence="6">Molybdate transport system substrate-binding protein</fullName>
    </submittedName>
</protein>
<dbReference type="InterPro" id="IPR050682">
    <property type="entry name" value="ModA/WtpA"/>
</dbReference>
<dbReference type="RefSeq" id="WP_104009156.1">
    <property type="nucleotide sequence ID" value="NZ_FNVD01000022.1"/>
</dbReference>
<dbReference type="NCBIfam" id="TIGR01256">
    <property type="entry name" value="modA"/>
    <property type="match status" value="1"/>
</dbReference>
<dbReference type="AlphaFoldDB" id="A0A1H5YUG5"/>
<feature type="binding site" evidence="4">
    <location>
        <position position="183"/>
    </location>
    <ligand>
        <name>molybdate</name>
        <dbReference type="ChEBI" id="CHEBI:36264"/>
    </ligand>
</feature>
<dbReference type="GO" id="GO:0046872">
    <property type="term" value="F:metal ion binding"/>
    <property type="evidence" value="ECO:0007669"/>
    <property type="project" value="UniProtKB-KW"/>
</dbReference>
<keyword evidence="4" id="KW-0500">Molybdenum</keyword>
<dbReference type="PIRSF" id="PIRSF004846">
    <property type="entry name" value="ModA"/>
    <property type="match status" value="1"/>
</dbReference>
<dbReference type="PANTHER" id="PTHR30632">
    <property type="entry name" value="MOLYBDATE-BINDING PERIPLASMIC PROTEIN"/>
    <property type="match status" value="1"/>
</dbReference>
<organism evidence="6 7">
    <name type="scientific">Jhaorihella thermophila</name>
    <dbReference type="NCBI Taxonomy" id="488547"/>
    <lineage>
        <taxon>Bacteria</taxon>
        <taxon>Pseudomonadati</taxon>
        <taxon>Pseudomonadota</taxon>
        <taxon>Alphaproteobacteria</taxon>
        <taxon>Rhodobacterales</taxon>
        <taxon>Paracoccaceae</taxon>
        <taxon>Jhaorihella</taxon>
    </lineage>
</organism>
<dbReference type="GO" id="GO:0015689">
    <property type="term" value="P:molybdate ion transport"/>
    <property type="evidence" value="ECO:0007669"/>
    <property type="project" value="InterPro"/>
</dbReference>
<keyword evidence="3 5" id="KW-0732">Signal</keyword>
<keyword evidence="2 4" id="KW-0479">Metal-binding</keyword>
<evidence type="ECO:0000256" key="2">
    <source>
        <dbReference type="ARBA" id="ARBA00022723"/>
    </source>
</evidence>
<feature type="signal peptide" evidence="5">
    <location>
        <begin position="1"/>
        <end position="25"/>
    </location>
</feature>
<dbReference type="GO" id="GO:0030973">
    <property type="term" value="F:molybdate ion binding"/>
    <property type="evidence" value="ECO:0007669"/>
    <property type="project" value="InterPro"/>
</dbReference>
<evidence type="ECO:0000313" key="7">
    <source>
        <dbReference type="Proteomes" id="UP000236742"/>
    </source>
</evidence>
<evidence type="ECO:0000256" key="4">
    <source>
        <dbReference type="PIRSR" id="PIRSR004846-1"/>
    </source>
</evidence>
<keyword evidence="7" id="KW-1185">Reference proteome</keyword>